<dbReference type="InterPro" id="IPR001452">
    <property type="entry name" value="SH3_domain"/>
</dbReference>
<gene>
    <name evidence="7" type="ORF">AMORRO_LOCUS6466</name>
</gene>
<feature type="compositionally biased region" description="Low complexity" evidence="3">
    <location>
        <begin position="342"/>
        <end position="369"/>
    </location>
</feature>
<dbReference type="Pfam" id="PF00018">
    <property type="entry name" value="SH3_1"/>
    <property type="match status" value="1"/>
</dbReference>
<feature type="chain" id="PRO_5040432694" evidence="5">
    <location>
        <begin position="16"/>
        <end position="587"/>
    </location>
</feature>
<keyword evidence="4" id="KW-0812">Transmembrane</keyword>
<evidence type="ECO:0000256" key="5">
    <source>
        <dbReference type="SAM" id="SignalP"/>
    </source>
</evidence>
<organism evidence="7 8">
    <name type="scientific">Acaulospora morrowiae</name>
    <dbReference type="NCBI Taxonomy" id="94023"/>
    <lineage>
        <taxon>Eukaryota</taxon>
        <taxon>Fungi</taxon>
        <taxon>Fungi incertae sedis</taxon>
        <taxon>Mucoromycota</taxon>
        <taxon>Glomeromycotina</taxon>
        <taxon>Glomeromycetes</taxon>
        <taxon>Diversisporales</taxon>
        <taxon>Acaulosporaceae</taxon>
        <taxon>Acaulospora</taxon>
    </lineage>
</organism>
<feature type="region of interest" description="Disordered" evidence="3">
    <location>
        <begin position="294"/>
        <end position="376"/>
    </location>
</feature>
<name>A0A9N9BPN2_9GLOM</name>
<reference evidence="7" key="1">
    <citation type="submission" date="2021-06" db="EMBL/GenBank/DDBJ databases">
        <authorList>
            <person name="Kallberg Y."/>
            <person name="Tangrot J."/>
            <person name="Rosling A."/>
        </authorList>
    </citation>
    <scope>NUCLEOTIDE SEQUENCE</scope>
    <source>
        <strain evidence="7">CL551</strain>
    </source>
</reference>
<feature type="transmembrane region" description="Helical" evidence="4">
    <location>
        <begin position="76"/>
        <end position="100"/>
    </location>
</feature>
<evidence type="ECO:0000256" key="2">
    <source>
        <dbReference type="PROSITE-ProRule" id="PRU00192"/>
    </source>
</evidence>
<keyword evidence="5" id="KW-0732">Signal</keyword>
<evidence type="ECO:0000313" key="7">
    <source>
        <dbReference type="EMBL" id="CAG8570983.1"/>
    </source>
</evidence>
<dbReference type="Proteomes" id="UP000789342">
    <property type="component" value="Unassembled WGS sequence"/>
</dbReference>
<feature type="compositionally biased region" description="Polar residues" evidence="3">
    <location>
        <begin position="321"/>
        <end position="341"/>
    </location>
</feature>
<evidence type="ECO:0000313" key="8">
    <source>
        <dbReference type="Proteomes" id="UP000789342"/>
    </source>
</evidence>
<dbReference type="Gene3D" id="2.30.30.40">
    <property type="entry name" value="SH3 Domains"/>
    <property type="match status" value="1"/>
</dbReference>
<feature type="domain" description="SH3" evidence="6">
    <location>
        <begin position="212"/>
        <end position="273"/>
    </location>
</feature>
<feature type="compositionally biased region" description="Basic and acidic residues" evidence="3">
    <location>
        <begin position="499"/>
        <end position="508"/>
    </location>
</feature>
<dbReference type="EMBL" id="CAJVPV010004320">
    <property type="protein sequence ID" value="CAG8570983.1"/>
    <property type="molecule type" value="Genomic_DNA"/>
</dbReference>
<accession>A0A9N9BPN2</accession>
<feature type="region of interest" description="Disordered" evidence="3">
    <location>
        <begin position="402"/>
        <end position="440"/>
    </location>
</feature>
<feature type="region of interest" description="Disordered" evidence="3">
    <location>
        <begin position="129"/>
        <end position="180"/>
    </location>
</feature>
<dbReference type="InterPro" id="IPR036028">
    <property type="entry name" value="SH3-like_dom_sf"/>
</dbReference>
<feature type="compositionally biased region" description="Polar residues" evidence="3">
    <location>
        <begin position="402"/>
        <end position="412"/>
    </location>
</feature>
<keyword evidence="4" id="KW-0472">Membrane</keyword>
<evidence type="ECO:0000259" key="6">
    <source>
        <dbReference type="PROSITE" id="PS50002"/>
    </source>
</evidence>
<dbReference type="AlphaFoldDB" id="A0A9N9BPN2"/>
<dbReference type="SMART" id="SM00326">
    <property type="entry name" value="SH3"/>
    <property type="match status" value="1"/>
</dbReference>
<sequence>MSCFSLLCLALLLLGFQNENEYCSYCKSTNGSCCGKNSTFSTTCPMINNDGSSPTKNTSDNSASTNGITGHESPKILIIVICTIAGAILFLGFGVCFYTLGRRQKDKDIPFFAYCCCCCFKNDSDDEASNEMTGRTHPKDYTTSPLLNGGIGRNTGQVEREDAPPGRMNASRSQSPSFDNIDVPHTIDSPMASSIDVCEQQQDLPIGSVVMRQPVLVVAIYPYASQMVDEIELLENEIIEVKQTFDDGWAVGVNQNTGREGAFPLVCVASLDPMPVNDNNVFLSSSGVYVSDSIGGSNDGRTGNRGGIGTFVDSGPYENESGASSSVFSGIDEASSSNRGVSSSMFSGRNESSSSNRGVISSSGFSSSSLEHEESLQQRIHASNIVEGLMEMDFDNNRTDTSNVITDPNNSIGKVGTSGPSDGDVDTTTTSISGRGDRLNVISPTSSISFKMGNSGRIRFLGSPTPSQISSFEGTLSQGSIRSGRINAENVPRRNSSMRRTENQREIDSSGANEEISQRMPKFINTSRIGESSTSNLERGENVDSEIVRTDDNKVNMRIDVDDEKNIYSSLQQHDEYQHQHDEVQGM</sequence>
<evidence type="ECO:0000256" key="4">
    <source>
        <dbReference type="SAM" id="Phobius"/>
    </source>
</evidence>
<keyword evidence="8" id="KW-1185">Reference proteome</keyword>
<dbReference type="OrthoDB" id="5340910at2759"/>
<dbReference type="PROSITE" id="PS50002">
    <property type="entry name" value="SH3"/>
    <property type="match status" value="1"/>
</dbReference>
<feature type="region of interest" description="Disordered" evidence="3">
    <location>
        <begin position="491"/>
        <end position="516"/>
    </location>
</feature>
<proteinExistence type="predicted"/>
<dbReference type="SUPFAM" id="SSF50044">
    <property type="entry name" value="SH3-domain"/>
    <property type="match status" value="1"/>
</dbReference>
<evidence type="ECO:0000256" key="1">
    <source>
        <dbReference type="ARBA" id="ARBA00022443"/>
    </source>
</evidence>
<keyword evidence="1 2" id="KW-0728">SH3 domain</keyword>
<keyword evidence="4" id="KW-1133">Transmembrane helix</keyword>
<evidence type="ECO:0000256" key="3">
    <source>
        <dbReference type="SAM" id="MobiDB-lite"/>
    </source>
</evidence>
<comment type="caution">
    <text evidence="7">The sequence shown here is derived from an EMBL/GenBank/DDBJ whole genome shotgun (WGS) entry which is preliminary data.</text>
</comment>
<protein>
    <submittedName>
        <fullName evidence="7">7152_t:CDS:1</fullName>
    </submittedName>
</protein>
<feature type="signal peptide" evidence="5">
    <location>
        <begin position="1"/>
        <end position="15"/>
    </location>
</feature>